<sequence length="211" mass="23697">MFCYLSTDPKCNPDPIRHKSTGRDKEVTSSRQNTSNGTPTHFWSGDPPAGSPQGISHIIHRCTAARNDPKITNIRLHHGPRTTWEGRDWAGPIHTYMKVLKPLTKFLENIFRVVMPSEWSIYDKVQRALPTADLTVEISECFGLWSSRTLVLNAFTDIHVDLQDVCRGFCAIAPFGKFVGGNVCLPSLGMAIRLEVGKYSIVFNLIPLRFN</sequence>
<feature type="compositionally biased region" description="Polar residues" evidence="1">
    <location>
        <begin position="29"/>
        <end position="41"/>
    </location>
</feature>
<dbReference type="STRING" id="1336337.A0A3N4J3C5"/>
<dbReference type="Proteomes" id="UP000276215">
    <property type="component" value="Unassembled WGS sequence"/>
</dbReference>
<dbReference type="EMBL" id="ML120509">
    <property type="protein sequence ID" value="RPA90950.1"/>
    <property type="molecule type" value="Genomic_DNA"/>
</dbReference>
<keyword evidence="3" id="KW-1185">Reference proteome</keyword>
<feature type="compositionally biased region" description="Basic and acidic residues" evidence="1">
    <location>
        <begin position="15"/>
        <end position="28"/>
    </location>
</feature>
<accession>A0A3N4J3C5</accession>
<proteinExistence type="predicted"/>
<evidence type="ECO:0000313" key="3">
    <source>
        <dbReference type="Proteomes" id="UP000276215"/>
    </source>
</evidence>
<dbReference type="Gene3D" id="3.60.130.30">
    <property type="match status" value="1"/>
</dbReference>
<gene>
    <name evidence="2" type="ORF">L873DRAFT_359565</name>
</gene>
<evidence type="ECO:0000256" key="1">
    <source>
        <dbReference type="SAM" id="MobiDB-lite"/>
    </source>
</evidence>
<name>A0A3N4J3C5_9PEZI</name>
<organism evidence="2 3">
    <name type="scientific">Choiromyces venosus 120613-1</name>
    <dbReference type="NCBI Taxonomy" id="1336337"/>
    <lineage>
        <taxon>Eukaryota</taxon>
        <taxon>Fungi</taxon>
        <taxon>Dikarya</taxon>
        <taxon>Ascomycota</taxon>
        <taxon>Pezizomycotina</taxon>
        <taxon>Pezizomycetes</taxon>
        <taxon>Pezizales</taxon>
        <taxon>Tuberaceae</taxon>
        <taxon>Choiromyces</taxon>
    </lineage>
</organism>
<dbReference type="OrthoDB" id="4754660at2759"/>
<feature type="region of interest" description="Disordered" evidence="1">
    <location>
        <begin position="13"/>
        <end position="49"/>
    </location>
</feature>
<dbReference type="AlphaFoldDB" id="A0A3N4J3C5"/>
<evidence type="ECO:0000313" key="2">
    <source>
        <dbReference type="EMBL" id="RPA90950.1"/>
    </source>
</evidence>
<reference evidence="2 3" key="1">
    <citation type="journal article" date="2018" name="Nat. Ecol. Evol.">
        <title>Pezizomycetes genomes reveal the molecular basis of ectomycorrhizal truffle lifestyle.</title>
        <authorList>
            <person name="Murat C."/>
            <person name="Payen T."/>
            <person name="Noel B."/>
            <person name="Kuo A."/>
            <person name="Morin E."/>
            <person name="Chen J."/>
            <person name="Kohler A."/>
            <person name="Krizsan K."/>
            <person name="Balestrini R."/>
            <person name="Da Silva C."/>
            <person name="Montanini B."/>
            <person name="Hainaut M."/>
            <person name="Levati E."/>
            <person name="Barry K.W."/>
            <person name="Belfiori B."/>
            <person name="Cichocki N."/>
            <person name="Clum A."/>
            <person name="Dockter R.B."/>
            <person name="Fauchery L."/>
            <person name="Guy J."/>
            <person name="Iotti M."/>
            <person name="Le Tacon F."/>
            <person name="Lindquist E.A."/>
            <person name="Lipzen A."/>
            <person name="Malagnac F."/>
            <person name="Mello A."/>
            <person name="Molinier V."/>
            <person name="Miyauchi S."/>
            <person name="Poulain J."/>
            <person name="Riccioni C."/>
            <person name="Rubini A."/>
            <person name="Sitrit Y."/>
            <person name="Splivallo R."/>
            <person name="Traeger S."/>
            <person name="Wang M."/>
            <person name="Zifcakova L."/>
            <person name="Wipf D."/>
            <person name="Zambonelli A."/>
            <person name="Paolocci F."/>
            <person name="Nowrousian M."/>
            <person name="Ottonello S."/>
            <person name="Baldrian P."/>
            <person name="Spatafora J.W."/>
            <person name="Henrissat B."/>
            <person name="Nagy L.G."/>
            <person name="Aury J.M."/>
            <person name="Wincker P."/>
            <person name="Grigoriev I.V."/>
            <person name="Bonfante P."/>
            <person name="Martin F.M."/>
        </authorList>
    </citation>
    <scope>NUCLEOTIDE SEQUENCE [LARGE SCALE GENOMIC DNA]</scope>
    <source>
        <strain evidence="2 3">120613-1</strain>
    </source>
</reference>
<protein>
    <submittedName>
        <fullName evidence="2">Uncharacterized protein</fullName>
    </submittedName>
</protein>